<dbReference type="SMART" id="SM00347">
    <property type="entry name" value="HTH_MARR"/>
    <property type="match status" value="1"/>
</dbReference>
<evidence type="ECO:0000256" key="1">
    <source>
        <dbReference type="ARBA" id="ARBA00023015"/>
    </source>
</evidence>
<accession>A3ZUP0</accession>
<protein>
    <submittedName>
        <fullName evidence="5">Transcriptional regulator, MarR family protein</fullName>
    </submittedName>
</protein>
<dbReference type="Proteomes" id="UP000004358">
    <property type="component" value="Unassembled WGS sequence"/>
</dbReference>
<dbReference type="InterPro" id="IPR036390">
    <property type="entry name" value="WH_DNA-bd_sf"/>
</dbReference>
<dbReference type="PANTHER" id="PTHR33164:SF64">
    <property type="entry name" value="TRANSCRIPTIONAL REGULATOR SLYA"/>
    <property type="match status" value="1"/>
</dbReference>
<dbReference type="InterPro" id="IPR039422">
    <property type="entry name" value="MarR/SlyA-like"/>
</dbReference>
<dbReference type="Gene3D" id="1.10.10.10">
    <property type="entry name" value="Winged helix-like DNA-binding domain superfamily/Winged helix DNA-binding domain"/>
    <property type="match status" value="1"/>
</dbReference>
<sequence>MDPLHYDFHASIGYWIGLTAHTMQQTLDERLAPFGITFRQFQVLAWLIHDRELTQADLAKRLMIEPPTLAGILCRMEAMGWIVRKTAANDRRRKLITVSPGAAPVWRQVVDCLIESRQQATAGMTCEEIDQLQSLLKRVLNNLSPPASSPMLLMDAALTPQQQESSS</sequence>
<evidence type="ECO:0000313" key="6">
    <source>
        <dbReference type="Proteomes" id="UP000004358"/>
    </source>
</evidence>
<evidence type="ECO:0000313" key="5">
    <source>
        <dbReference type="EMBL" id="EAQ79626.1"/>
    </source>
</evidence>
<evidence type="ECO:0000256" key="3">
    <source>
        <dbReference type="ARBA" id="ARBA00023163"/>
    </source>
</evidence>
<dbReference type="GO" id="GO:0006950">
    <property type="term" value="P:response to stress"/>
    <property type="evidence" value="ECO:0007669"/>
    <property type="project" value="TreeGrafter"/>
</dbReference>
<dbReference type="GO" id="GO:0003700">
    <property type="term" value="F:DNA-binding transcription factor activity"/>
    <property type="evidence" value="ECO:0007669"/>
    <property type="project" value="InterPro"/>
</dbReference>
<dbReference type="EMBL" id="AANZ01000013">
    <property type="protein sequence ID" value="EAQ79626.1"/>
    <property type="molecule type" value="Genomic_DNA"/>
</dbReference>
<dbReference type="PANTHER" id="PTHR33164">
    <property type="entry name" value="TRANSCRIPTIONAL REGULATOR, MARR FAMILY"/>
    <property type="match status" value="1"/>
</dbReference>
<keyword evidence="1" id="KW-0805">Transcription regulation</keyword>
<organism evidence="5 6">
    <name type="scientific">Blastopirellula marina DSM 3645</name>
    <dbReference type="NCBI Taxonomy" id="314230"/>
    <lineage>
        <taxon>Bacteria</taxon>
        <taxon>Pseudomonadati</taxon>
        <taxon>Planctomycetota</taxon>
        <taxon>Planctomycetia</taxon>
        <taxon>Pirellulales</taxon>
        <taxon>Pirellulaceae</taxon>
        <taxon>Blastopirellula</taxon>
    </lineage>
</organism>
<dbReference type="Pfam" id="PF12802">
    <property type="entry name" value="MarR_2"/>
    <property type="match status" value="1"/>
</dbReference>
<dbReference type="AlphaFoldDB" id="A3ZUP0"/>
<name>A3ZUP0_9BACT</name>
<dbReference type="eggNOG" id="COG1846">
    <property type="taxonomic scope" value="Bacteria"/>
</dbReference>
<evidence type="ECO:0000256" key="2">
    <source>
        <dbReference type="ARBA" id="ARBA00023125"/>
    </source>
</evidence>
<keyword evidence="2" id="KW-0238">DNA-binding</keyword>
<dbReference type="PROSITE" id="PS50995">
    <property type="entry name" value="HTH_MARR_2"/>
    <property type="match status" value="1"/>
</dbReference>
<gene>
    <name evidence="5" type="ORF">DSM3645_23995</name>
</gene>
<dbReference type="HOGENOM" id="CLU_083287_18_2_0"/>
<dbReference type="RefSeq" id="WP_002652696.1">
    <property type="nucleotide sequence ID" value="NZ_CH672376.1"/>
</dbReference>
<proteinExistence type="predicted"/>
<feature type="domain" description="HTH marR-type" evidence="4">
    <location>
        <begin position="1"/>
        <end position="141"/>
    </location>
</feature>
<dbReference type="InterPro" id="IPR036388">
    <property type="entry name" value="WH-like_DNA-bd_sf"/>
</dbReference>
<dbReference type="GO" id="GO:0003677">
    <property type="term" value="F:DNA binding"/>
    <property type="evidence" value="ECO:0007669"/>
    <property type="project" value="UniProtKB-KW"/>
</dbReference>
<dbReference type="PRINTS" id="PR00598">
    <property type="entry name" value="HTHMARR"/>
</dbReference>
<dbReference type="InterPro" id="IPR000835">
    <property type="entry name" value="HTH_MarR-typ"/>
</dbReference>
<comment type="caution">
    <text evidence="5">The sequence shown here is derived from an EMBL/GenBank/DDBJ whole genome shotgun (WGS) entry which is preliminary data.</text>
</comment>
<reference evidence="5 6" key="1">
    <citation type="submission" date="2006-02" db="EMBL/GenBank/DDBJ databases">
        <authorList>
            <person name="Amann R."/>
            <person name="Ferriera S."/>
            <person name="Johnson J."/>
            <person name="Kravitz S."/>
            <person name="Halpern A."/>
            <person name="Remington K."/>
            <person name="Beeson K."/>
            <person name="Tran B."/>
            <person name="Rogers Y.-H."/>
            <person name="Friedman R."/>
            <person name="Venter J.C."/>
        </authorList>
    </citation>
    <scope>NUCLEOTIDE SEQUENCE [LARGE SCALE GENOMIC DNA]</scope>
    <source>
        <strain evidence="5 6">DSM 3645</strain>
    </source>
</reference>
<evidence type="ECO:0000259" key="4">
    <source>
        <dbReference type="PROSITE" id="PS50995"/>
    </source>
</evidence>
<dbReference type="OrthoDB" id="32523at2"/>
<dbReference type="InterPro" id="IPR023187">
    <property type="entry name" value="Tscrpt_reg_MarR-type_CS"/>
</dbReference>
<dbReference type="SUPFAM" id="SSF46785">
    <property type="entry name" value="Winged helix' DNA-binding domain"/>
    <property type="match status" value="1"/>
</dbReference>
<dbReference type="STRING" id="314230.DSM3645_23995"/>
<dbReference type="PROSITE" id="PS01117">
    <property type="entry name" value="HTH_MARR_1"/>
    <property type="match status" value="1"/>
</dbReference>
<keyword evidence="3" id="KW-0804">Transcription</keyword>